<comment type="caution">
    <text evidence="1">The sequence shown here is derived from an EMBL/GenBank/DDBJ whole genome shotgun (WGS) entry which is preliminary data.</text>
</comment>
<evidence type="ECO:0000313" key="1">
    <source>
        <dbReference type="EMBL" id="KAK8958481.1"/>
    </source>
</evidence>
<evidence type="ECO:0000313" key="2">
    <source>
        <dbReference type="Proteomes" id="UP001412067"/>
    </source>
</evidence>
<accession>A0ABR2M321</accession>
<dbReference type="EMBL" id="JBBWWR010000012">
    <property type="protein sequence ID" value="KAK8958481.1"/>
    <property type="molecule type" value="Genomic_DNA"/>
</dbReference>
<reference evidence="1 2" key="1">
    <citation type="journal article" date="2022" name="Nat. Plants">
        <title>Genomes of leafy and leafless Platanthera orchids illuminate the evolution of mycoheterotrophy.</title>
        <authorList>
            <person name="Li M.H."/>
            <person name="Liu K.W."/>
            <person name="Li Z."/>
            <person name="Lu H.C."/>
            <person name="Ye Q.L."/>
            <person name="Zhang D."/>
            <person name="Wang J.Y."/>
            <person name="Li Y.F."/>
            <person name="Zhong Z.M."/>
            <person name="Liu X."/>
            <person name="Yu X."/>
            <person name="Liu D.K."/>
            <person name="Tu X.D."/>
            <person name="Liu B."/>
            <person name="Hao Y."/>
            <person name="Liao X.Y."/>
            <person name="Jiang Y.T."/>
            <person name="Sun W.H."/>
            <person name="Chen J."/>
            <person name="Chen Y.Q."/>
            <person name="Ai Y."/>
            <person name="Zhai J.W."/>
            <person name="Wu S.S."/>
            <person name="Zhou Z."/>
            <person name="Hsiao Y.Y."/>
            <person name="Wu W.L."/>
            <person name="Chen Y.Y."/>
            <person name="Lin Y.F."/>
            <person name="Hsu J.L."/>
            <person name="Li C.Y."/>
            <person name="Wang Z.W."/>
            <person name="Zhao X."/>
            <person name="Zhong W.Y."/>
            <person name="Ma X.K."/>
            <person name="Ma L."/>
            <person name="Huang J."/>
            <person name="Chen G.Z."/>
            <person name="Huang M.Z."/>
            <person name="Huang L."/>
            <person name="Peng D.H."/>
            <person name="Luo Y.B."/>
            <person name="Zou S.Q."/>
            <person name="Chen S.P."/>
            <person name="Lan S."/>
            <person name="Tsai W.C."/>
            <person name="Van de Peer Y."/>
            <person name="Liu Z.J."/>
        </authorList>
    </citation>
    <scope>NUCLEOTIDE SEQUENCE [LARGE SCALE GENOMIC DNA]</scope>
    <source>
        <strain evidence="1">Lor288</strain>
    </source>
</reference>
<protein>
    <submittedName>
        <fullName evidence="1">Uncharacterized protein</fullName>
    </submittedName>
</protein>
<dbReference type="Proteomes" id="UP001412067">
    <property type="component" value="Unassembled WGS sequence"/>
</dbReference>
<proteinExistence type="predicted"/>
<gene>
    <name evidence="1" type="ORF">KSP40_PGU012073</name>
</gene>
<keyword evidence="2" id="KW-1185">Reference proteome</keyword>
<sequence>MELALAASPWTSASTGSTGPILLPLAESPGASASLPAPLPPRPGLTPVQLNLTYNLLFHKYPPLNILKKSLRCSFLFPHTDRRRPSFPISSLPNESPYLQRKAHFAAEGSLRRLSPSSFPRYSAS</sequence>
<name>A0ABR2M321_9ASPA</name>
<organism evidence="1 2">
    <name type="scientific">Platanthera guangdongensis</name>
    <dbReference type="NCBI Taxonomy" id="2320717"/>
    <lineage>
        <taxon>Eukaryota</taxon>
        <taxon>Viridiplantae</taxon>
        <taxon>Streptophyta</taxon>
        <taxon>Embryophyta</taxon>
        <taxon>Tracheophyta</taxon>
        <taxon>Spermatophyta</taxon>
        <taxon>Magnoliopsida</taxon>
        <taxon>Liliopsida</taxon>
        <taxon>Asparagales</taxon>
        <taxon>Orchidaceae</taxon>
        <taxon>Orchidoideae</taxon>
        <taxon>Orchideae</taxon>
        <taxon>Orchidinae</taxon>
        <taxon>Platanthera</taxon>
    </lineage>
</organism>